<dbReference type="EnsemblMetazoa" id="XM_017130962.1">
    <property type="protein sequence ID" value="XP_016986451.1"/>
    <property type="gene ID" value="LOC108049694"/>
</dbReference>
<gene>
    <name evidence="3" type="primary">LOC108049694</name>
    <name evidence="1" type="synonym">108049694</name>
</gene>
<reference evidence="3" key="2">
    <citation type="submission" date="2025-04" db="UniProtKB">
        <authorList>
            <consortium name="RefSeq"/>
        </authorList>
    </citation>
    <scope>IDENTIFICATION</scope>
</reference>
<evidence type="ECO:0000313" key="3">
    <source>
        <dbReference type="RefSeq" id="XP_016986451.1"/>
    </source>
</evidence>
<evidence type="ECO:0000313" key="2">
    <source>
        <dbReference type="Proteomes" id="UP001652680"/>
    </source>
</evidence>
<name>A0A6P4FMI6_DRORH</name>
<dbReference type="OMA" id="GDCMMEF"/>
<dbReference type="RefSeq" id="XP_016986451.1">
    <property type="nucleotide sequence ID" value="XM_017130962.1"/>
</dbReference>
<dbReference type="AlphaFoldDB" id="A0A6P4FMI6"/>
<reference evidence="2" key="1">
    <citation type="journal article" date="2021" name="Elife">
        <title>Highly contiguous assemblies of 101 drosophilid genomes.</title>
        <authorList>
            <person name="Kim B.Y."/>
            <person name="Wang J.R."/>
            <person name="Miller D.E."/>
            <person name="Barmina O."/>
            <person name="Delaney E."/>
            <person name="Thompson A."/>
            <person name="Comeault A.A."/>
            <person name="Peede D."/>
            <person name="D'Agostino E.R."/>
            <person name="Pelaez J."/>
            <person name="Aguilar J.M."/>
            <person name="Haji D."/>
            <person name="Matsunaga T."/>
            <person name="Armstrong E.E."/>
            <person name="Zych M."/>
            <person name="Ogawa Y."/>
            <person name="Stamenkovic-Radak M."/>
            <person name="Jelic M."/>
            <person name="Veselinovic M.S."/>
            <person name="Tanaskovic M."/>
            <person name="Eric P."/>
            <person name="Gao J.J."/>
            <person name="Katoh T.K."/>
            <person name="Toda M.J."/>
            <person name="Watabe H."/>
            <person name="Watada M."/>
            <person name="Davis J.S."/>
            <person name="Moyle L.C."/>
            <person name="Manoli G."/>
            <person name="Bertolini E."/>
            <person name="Kostal V."/>
            <person name="Hawley R.S."/>
            <person name="Takahashi A."/>
            <person name="Jones C.D."/>
            <person name="Price D.K."/>
            <person name="Whiteman N."/>
            <person name="Kopp A."/>
            <person name="Matute D.R."/>
            <person name="Petrov D.A."/>
        </authorList>
    </citation>
    <scope>NUCLEOTIDE SEQUENCE [LARGE SCALE GENOMIC DNA]</scope>
</reference>
<reference evidence="1" key="3">
    <citation type="submission" date="2025-05" db="UniProtKB">
        <authorList>
            <consortium name="EnsemblMetazoa"/>
        </authorList>
    </citation>
    <scope>IDENTIFICATION</scope>
</reference>
<dbReference type="Proteomes" id="UP001652680">
    <property type="component" value="Unassembled WGS sequence"/>
</dbReference>
<dbReference type="GeneID" id="108049694"/>
<organism evidence="3">
    <name type="scientific">Drosophila rhopaloa</name>
    <name type="common">Fruit fly</name>
    <dbReference type="NCBI Taxonomy" id="1041015"/>
    <lineage>
        <taxon>Eukaryota</taxon>
        <taxon>Metazoa</taxon>
        <taxon>Ecdysozoa</taxon>
        <taxon>Arthropoda</taxon>
        <taxon>Hexapoda</taxon>
        <taxon>Insecta</taxon>
        <taxon>Pterygota</taxon>
        <taxon>Neoptera</taxon>
        <taxon>Endopterygota</taxon>
        <taxon>Diptera</taxon>
        <taxon>Brachycera</taxon>
        <taxon>Muscomorpha</taxon>
        <taxon>Ephydroidea</taxon>
        <taxon>Drosophilidae</taxon>
        <taxon>Drosophila</taxon>
        <taxon>Sophophora</taxon>
    </lineage>
</organism>
<accession>A0A6P4FMI6</accession>
<dbReference type="OrthoDB" id="7850834at2759"/>
<keyword evidence="2" id="KW-1185">Reference proteome</keyword>
<evidence type="ECO:0000313" key="1">
    <source>
        <dbReference type="EnsemblMetazoa" id="XP_016986451.1"/>
    </source>
</evidence>
<sequence length="80" mass="9034">MFLGFLVDLFDCRRLGGDGMMEFPSTPAINETPPKPVKVKVVLPLPPPLTFEIVRNPWAPEQECDDGYGFDDPRLPEFII</sequence>
<proteinExistence type="predicted"/>
<protein>
    <submittedName>
        <fullName evidence="3">Uncharacterized protein LOC108049694</fullName>
    </submittedName>
</protein>